<name>A0A840L9M6_9BURK</name>
<dbReference type="Proteomes" id="UP000562027">
    <property type="component" value="Unassembled WGS sequence"/>
</dbReference>
<dbReference type="EC" id="3.4.21.-" evidence="3"/>
<dbReference type="GO" id="GO:0006508">
    <property type="term" value="P:proteolysis"/>
    <property type="evidence" value="ECO:0007669"/>
    <property type="project" value="InterPro"/>
</dbReference>
<dbReference type="AlphaFoldDB" id="A0A840L9M6"/>
<evidence type="ECO:0000256" key="2">
    <source>
        <dbReference type="ARBA" id="ARBA00022801"/>
    </source>
</evidence>
<dbReference type="Gene3D" id="3.50.80.20">
    <property type="entry name" value="D-Ala-D-Ala carboxypeptidase C, peptidase S13"/>
    <property type="match status" value="1"/>
</dbReference>
<dbReference type="Pfam" id="PF02113">
    <property type="entry name" value="Peptidase_S13"/>
    <property type="match status" value="1"/>
</dbReference>
<dbReference type="PRINTS" id="PR00922">
    <property type="entry name" value="DADACBPTASE3"/>
</dbReference>
<sequence length="466" mass="50059">MSACAQLGPRAELPPELSSALQRVKLPEQALGLVAFPLADRGAGWRVQAETPMQPGSAMKLVTAIVALDRLGANSRGRSDLLVDTALQGDVLPGALYLRGGADTDLDWGALWLMLRQLREQGVREIRGGLVVDRTLFRPARPDLNVPPFDEAPEFPYNLIPDALMLGGGLLNYELAREGSGPLQVRASPAWPGLRFDTRAMGVNDKACKDWGDDWLTPRVSLQADGAEQLIQLQGSFPRDCRQNQALNLLDRQWLAVQAVSQIWRELGGTLAGPGLEAATPAGARVVASHLGRPLAEVMRGGMKRSDNALTRLVFLKLGSTVAAPEEETQAAAARLVQAWFSEKGLDAQGLLLDNGSGLSRTERIKPAQLAALLALAWDSAQAPELLDSLPIAGVDGTLSRRLKGGPAEGRARLKTGTLRNVVALAGYVQDSRKQPWVLVAILNDEQAPAKGRPVLDAAVEWISRQ</sequence>
<proteinExistence type="inferred from homology"/>
<evidence type="ECO:0000313" key="3">
    <source>
        <dbReference type="EMBL" id="MBB4843465.1"/>
    </source>
</evidence>
<dbReference type="EC" id="3.4.16.4" evidence="3"/>
<organism evidence="3 4">
    <name type="scientific">Roseateles oligotrophus</name>
    <dbReference type="NCBI Taxonomy" id="1769250"/>
    <lineage>
        <taxon>Bacteria</taxon>
        <taxon>Pseudomonadati</taxon>
        <taxon>Pseudomonadota</taxon>
        <taxon>Betaproteobacteria</taxon>
        <taxon>Burkholderiales</taxon>
        <taxon>Sphaerotilaceae</taxon>
        <taxon>Roseateles</taxon>
    </lineage>
</organism>
<dbReference type="PANTHER" id="PTHR30023:SF0">
    <property type="entry name" value="PENICILLIN-SENSITIVE CARBOXYPEPTIDASE A"/>
    <property type="match status" value="1"/>
</dbReference>
<keyword evidence="3" id="KW-0645">Protease</keyword>
<comment type="similarity">
    <text evidence="1">Belongs to the peptidase S13 family.</text>
</comment>
<keyword evidence="3" id="KW-0121">Carboxypeptidase</keyword>
<comment type="caution">
    <text evidence="3">The sequence shown here is derived from an EMBL/GenBank/DDBJ whole genome shotgun (WGS) entry which is preliminary data.</text>
</comment>
<dbReference type="InterPro" id="IPR012338">
    <property type="entry name" value="Beta-lactam/transpept-like"/>
</dbReference>
<reference evidence="3 4" key="1">
    <citation type="submission" date="2020-08" db="EMBL/GenBank/DDBJ databases">
        <title>Functional genomics of gut bacteria from endangered species of beetles.</title>
        <authorList>
            <person name="Carlos-Shanley C."/>
        </authorList>
    </citation>
    <scope>NUCLEOTIDE SEQUENCE [LARGE SCALE GENOMIC DNA]</scope>
    <source>
        <strain evidence="3 4">S00239</strain>
    </source>
</reference>
<dbReference type="Gene3D" id="3.40.710.10">
    <property type="entry name" value="DD-peptidase/beta-lactamase superfamily"/>
    <property type="match status" value="1"/>
</dbReference>
<evidence type="ECO:0000313" key="4">
    <source>
        <dbReference type="Proteomes" id="UP000562027"/>
    </source>
</evidence>
<dbReference type="SUPFAM" id="SSF56601">
    <property type="entry name" value="beta-lactamase/transpeptidase-like"/>
    <property type="match status" value="1"/>
</dbReference>
<dbReference type="EMBL" id="JACHLP010000003">
    <property type="protein sequence ID" value="MBB4843465.1"/>
    <property type="molecule type" value="Genomic_DNA"/>
</dbReference>
<keyword evidence="4" id="KW-1185">Reference proteome</keyword>
<dbReference type="GO" id="GO:0000270">
    <property type="term" value="P:peptidoglycan metabolic process"/>
    <property type="evidence" value="ECO:0007669"/>
    <property type="project" value="TreeGrafter"/>
</dbReference>
<keyword evidence="2 3" id="KW-0378">Hydrolase</keyword>
<accession>A0A840L9M6</accession>
<dbReference type="InterPro" id="IPR000667">
    <property type="entry name" value="Peptidase_S13"/>
</dbReference>
<gene>
    <name evidence="3" type="ORF">HNP55_001984</name>
</gene>
<dbReference type="GO" id="GO:0009002">
    <property type="term" value="F:serine-type D-Ala-D-Ala carboxypeptidase activity"/>
    <property type="evidence" value="ECO:0007669"/>
    <property type="project" value="UniProtKB-EC"/>
</dbReference>
<protein>
    <submittedName>
        <fullName evidence="3">D-alanyl-D-alanine carboxypeptidase/D-alanyl-D-alanine-endopeptidase (Penicillin-binding protein 4)</fullName>
        <ecNumber evidence="3">3.4.16.4</ecNumber>
        <ecNumber evidence="3">3.4.21.-</ecNumber>
    </submittedName>
</protein>
<evidence type="ECO:0000256" key="1">
    <source>
        <dbReference type="ARBA" id="ARBA00006096"/>
    </source>
</evidence>
<dbReference type="NCBIfam" id="TIGR00666">
    <property type="entry name" value="PBP4"/>
    <property type="match status" value="1"/>
</dbReference>
<dbReference type="PANTHER" id="PTHR30023">
    <property type="entry name" value="D-ALANYL-D-ALANINE CARBOXYPEPTIDASE"/>
    <property type="match status" value="1"/>
</dbReference>